<gene>
    <name evidence="5" type="ORF">H9968_10045</name>
</gene>
<dbReference type="Gene3D" id="2.60.40.10">
    <property type="entry name" value="Immunoglobulins"/>
    <property type="match status" value="4"/>
</dbReference>
<feature type="region of interest" description="Disordered" evidence="1">
    <location>
        <begin position="1337"/>
        <end position="1361"/>
    </location>
</feature>
<dbReference type="SUPFAM" id="SSF69318">
    <property type="entry name" value="Integrin alpha N-terminal domain"/>
    <property type="match status" value="1"/>
</dbReference>
<dbReference type="SUPFAM" id="SSF49265">
    <property type="entry name" value="Fibronectin type III"/>
    <property type="match status" value="1"/>
</dbReference>
<dbReference type="SUPFAM" id="SSF49373">
    <property type="entry name" value="Invasin/intimin cell-adhesion fragments"/>
    <property type="match status" value="1"/>
</dbReference>
<dbReference type="InterPro" id="IPR017868">
    <property type="entry name" value="Filamin/ABP280_repeat-like"/>
</dbReference>
<evidence type="ECO:0000313" key="5">
    <source>
        <dbReference type="EMBL" id="HIZ40236.1"/>
    </source>
</evidence>
<dbReference type="InterPro" id="IPR003961">
    <property type="entry name" value="FN3_dom"/>
</dbReference>
<protein>
    <submittedName>
        <fullName evidence="5">Fibronectin type III domain-containing protein</fullName>
    </submittedName>
</protein>
<dbReference type="InterPro" id="IPR008964">
    <property type="entry name" value="Invasin/intimin_cell_adhesion"/>
</dbReference>
<feature type="compositionally biased region" description="Acidic residues" evidence="1">
    <location>
        <begin position="1342"/>
        <end position="1360"/>
    </location>
</feature>
<reference evidence="5" key="1">
    <citation type="journal article" date="2021" name="PeerJ">
        <title>Extensive microbial diversity within the chicken gut microbiome revealed by metagenomics and culture.</title>
        <authorList>
            <person name="Gilroy R."/>
            <person name="Ravi A."/>
            <person name="Getino M."/>
            <person name="Pursley I."/>
            <person name="Horton D.L."/>
            <person name="Alikhan N.F."/>
            <person name="Baker D."/>
            <person name="Gharbi K."/>
            <person name="Hall N."/>
            <person name="Watson M."/>
            <person name="Adriaenssens E.M."/>
            <person name="Foster-Nyarko E."/>
            <person name="Jarju S."/>
            <person name="Secka A."/>
            <person name="Antonio M."/>
            <person name="Oren A."/>
            <person name="Chaudhuri R.R."/>
            <person name="La Ragione R."/>
            <person name="Hildebrand F."/>
            <person name="Pallen M.J."/>
        </authorList>
    </citation>
    <scope>NUCLEOTIDE SEQUENCE</scope>
    <source>
        <strain evidence="5">CHK179-28034</strain>
    </source>
</reference>
<feature type="domain" description="Ig-like" evidence="3">
    <location>
        <begin position="962"/>
        <end position="1056"/>
    </location>
</feature>
<reference evidence="5" key="2">
    <citation type="submission" date="2021-04" db="EMBL/GenBank/DDBJ databases">
        <authorList>
            <person name="Gilroy R."/>
        </authorList>
    </citation>
    <scope>NUCLEOTIDE SEQUENCE</scope>
    <source>
        <strain evidence="5">CHK179-28034</strain>
    </source>
</reference>
<dbReference type="PROSITE" id="PS50194">
    <property type="entry name" value="FILAMIN_REPEAT"/>
    <property type="match status" value="1"/>
</dbReference>
<dbReference type="PROSITE" id="PS50853">
    <property type="entry name" value="FN3"/>
    <property type="match status" value="1"/>
</dbReference>
<dbReference type="InterPro" id="IPR013783">
    <property type="entry name" value="Ig-like_fold"/>
</dbReference>
<organism evidence="5 6">
    <name type="scientific">Candidatus Anaerobutyricum stercoris</name>
    <dbReference type="NCBI Taxonomy" id="2838457"/>
    <lineage>
        <taxon>Bacteria</taxon>
        <taxon>Bacillati</taxon>
        <taxon>Bacillota</taxon>
        <taxon>Clostridia</taxon>
        <taxon>Lachnospirales</taxon>
        <taxon>Lachnospiraceae</taxon>
        <taxon>Anaerobutyricum</taxon>
    </lineage>
</organism>
<feature type="chain" id="PRO_5038339692" evidence="2">
    <location>
        <begin position="29"/>
        <end position="3380"/>
    </location>
</feature>
<dbReference type="InterPro" id="IPR036179">
    <property type="entry name" value="Ig-like_dom_sf"/>
</dbReference>
<evidence type="ECO:0000259" key="3">
    <source>
        <dbReference type="PROSITE" id="PS50835"/>
    </source>
</evidence>
<dbReference type="Pfam" id="PF18998">
    <property type="entry name" value="Flg_new_2"/>
    <property type="match status" value="6"/>
</dbReference>
<dbReference type="Gene3D" id="2.60.40.1080">
    <property type="match status" value="1"/>
</dbReference>
<keyword evidence="2" id="KW-0732">Signal</keyword>
<dbReference type="InterPro" id="IPR007110">
    <property type="entry name" value="Ig-like_dom"/>
</dbReference>
<dbReference type="InterPro" id="IPR003343">
    <property type="entry name" value="Big_2"/>
</dbReference>
<proteinExistence type="predicted"/>
<dbReference type="Pfam" id="PF00041">
    <property type="entry name" value="fn3"/>
    <property type="match status" value="1"/>
</dbReference>
<feature type="region of interest" description="Disordered" evidence="1">
    <location>
        <begin position="1682"/>
        <end position="1718"/>
    </location>
</feature>
<evidence type="ECO:0000256" key="1">
    <source>
        <dbReference type="SAM" id="MobiDB-lite"/>
    </source>
</evidence>
<evidence type="ECO:0000313" key="6">
    <source>
        <dbReference type="Proteomes" id="UP000824049"/>
    </source>
</evidence>
<accession>A0A9D2J875</accession>
<evidence type="ECO:0000256" key="2">
    <source>
        <dbReference type="SAM" id="SignalP"/>
    </source>
</evidence>
<dbReference type="Proteomes" id="UP000824049">
    <property type="component" value="Unassembled WGS sequence"/>
</dbReference>
<dbReference type="InterPro" id="IPR003599">
    <property type="entry name" value="Ig_sub"/>
</dbReference>
<dbReference type="EMBL" id="DXBR01000090">
    <property type="protein sequence ID" value="HIZ40236.1"/>
    <property type="molecule type" value="Genomic_DNA"/>
</dbReference>
<feature type="compositionally biased region" description="Acidic residues" evidence="1">
    <location>
        <begin position="1682"/>
        <end position="1693"/>
    </location>
</feature>
<feature type="signal peptide" evidence="2">
    <location>
        <begin position="1"/>
        <end position="28"/>
    </location>
</feature>
<dbReference type="SMART" id="SM00060">
    <property type="entry name" value="FN3"/>
    <property type="match status" value="3"/>
</dbReference>
<dbReference type="InterPro" id="IPR028994">
    <property type="entry name" value="Integrin_alpha_N"/>
</dbReference>
<dbReference type="InterPro" id="IPR044060">
    <property type="entry name" value="Bacterial_rp_domain"/>
</dbReference>
<dbReference type="PROSITE" id="PS50835">
    <property type="entry name" value="IG_LIKE"/>
    <property type="match status" value="1"/>
</dbReference>
<evidence type="ECO:0000259" key="4">
    <source>
        <dbReference type="PROSITE" id="PS50853"/>
    </source>
</evidence>
<dbReference type="SMART" id="SM00409">
    <property type="entry name" value="IG"/>
    <property type="match status" value="1"/>
</dbReference>
<feature type="domain" description="Fibronectin type-III" evidence="4">
    <location>
        <begin position="857"/>
        <end position="958"/>
    </location>
</feature>
<name>A0A9D2J875_9FIRM</name>
<dbReference type="SMART" id="SM00635">
    <property type="entry name" value="BID_2"/>
    <property type="match status" value="2"/>
</dbReference>
<dbReference type="InterPro" id="IPR036116">
    <property type="entry name" value="FN3_sf"/>
</dbReference>
<dbReference type="CDD" id="cd00063">
    <property type="entry name" value="FN3"/>
    <property type="match status" value="1"/>
</dbReference>
<sequence>MRKRIIAILLVFCLVAPLLGRSPIQTEAATDQYGFSTEPPEEFNPKDGKNPYGKGYMALNPIMEPFVFRSSKGSMNVDYWNDVNPQQGVTAGTQVSLASRGSQSEADFVVSKAYDPDGQGHDYMVAMVGLKNNDIVVWNYNTRTKQQGPDYTIDVGGGDNSDWFDDIAQWEYTSFFNLTAGDFDGDGDDEVAVYIPQRGNPRVRILQDNNGTFTQVGNEISYSAFMGADANISGEFNNDGRTKRAMVQASLEAADLDRDGKDELLMLGSFANLHENDDTKKITDRSSALGIYKMNDSGTLAKWGDTFRMNDGAVYLRSASCAAGDIDYNGFPEIVVAGYYSSGASNDSLNGSQFAVMTLAYDTNTGKMSKGAALKVDMNGFVKDGLYTGDNIQAPPALTCVAINGRNDSERMFLEGSMYQFKDSEWAHEHTYDKYTKSDDGINGYIISNTWMETAVAGNFDGNDLGIEQLYYTTGYKQMSLNYFFYNVNVMGKTTKHEGEQQAPGNYYDNLWEYVRYHNSGGDHLFVALAAVDADDDTDTMVYSRKEYTYTNVNVLAILQAAPYFEDLMDEYPDGVGSTSFEKVEGSGGSESTTKSAAAGAYISGEKSILPGILSFTAEASYSHEWEWEYEQEKSIEYGVNFEGGFMEDSVVLYRTPVTLYYYDVHPARGGETYSMTVGIQDNPVYSVMEMDEYNTLAAQDDAMKDKVISDSVLGSTPGQPSTYKTSAAGLTDFTGAKDFVSCSSGTTTAMTSQSITTGETSSASQSYNNSFELKVGLSGGKDNVFSIGGGVSGGGGWGGGSTTFEYNNVTKAGTVASPPSTEYPYSFQWKFGTWRANVGDTEVPVLGYLVRNVVEPPSLPKNIAVDTVTQDSITLSWEHGARRPVSYEIYQYFEDSVADSGYSLIATLDGEETSFIYEDLEPSSDYTFAIRSVGVDDNGDRVMSEYSSLVTGTTLKDGPAPEIHSISDDVRVSPGDTASFTVDATPSQGVETGLTYSWQKRAADSTVWENIGGSSSTLTLKNVTKDMDGNRYRCVVSEVHNGRRAYSYSEARMLTVDKADSQVTVSALNESKNTGSADYSISETIKENVNVIATATVTTPETVDADGGTKEENVTETYQIYENKNVQPGENTAQPEYIYRSQSDDSYYILEDLTDGSEGSGQTATRRILLSQPDDYFAWDEEGSQAVEGLSPDRLTGTEQQIYEYDGPEPAEGSGDSATEYLCWQVEQKDGEGKGQGVFVNLYAKNEASISGRPCLYQMVDGVMTLWTDEEEAWTGGVKEWTDEGGYLAPEPVYSSNPGTEIVDGVTYEVWQDWKDSAVRLYQKTDEQGVVHYYQKVEDTSSGEEPEIPPTGEGEEGGEEPVTGFIMKEIYLIVPTGLADASGTYNVLPEESAVTVQEERERIVYTAVSGDPVTLSADVASLSEGKSVDSGVTFQMVNNRTGDFTAVSADVTGEGQGTATATWTPVKAGNYTITATFGGNEMLNSSSGTASYFATDGPEGKVGYVLQGESSAVYGDSLSLAIKEARTDEAGNVTLTDLPSGTSVVYKMQYKKDDGNIEEETLSGSTAGVTCTPKKPGDYTFTAQVGDDEATCYVNVLKRPVTFTAPSRKGISSTDTANKIPKLSEVKTSYTGDAEKTAILDTDAEAFRPETLLTITSRPELTVDSGANDYITGLAYQTEAGDDDAGGSDAEDAGAGNVSGNAGKSTEDAGEPDSDNGEAAYTETVRQFLDKYDATMENGLYNIVAGVRSVSYESGANGTLRGYYGDNQAAFDSGASLTEGTKITFVADAHENFQVKEWTVTDGEGQPLTEGEDYTVSGNRLIVPALKKEMHVQVSFEPASYQLTFSAGDNGSITAQYIKDGEGSGAALTSPEIVAAGKSVRLSAAPDNGYVVKQWTVTEGSGTPVIRRNADGSIYAGDTLDLERLAADTTVQVEFEPEEFYTVETSVVDDEGNTVPGCEITVDGLSEDGTARRGSSLTFTAKLPDTNIVREWRVYDAKGDYEVVSGNAGTYTVSNVQENLRVEILVSEMKTYQLHFTAVDEDGSTVDVENVLRASWNGTELENGTAYTAYIPVDFTTSLPEEYQVKNWTLRQGGGGETVVAEGKDAVTYTLSSLSDETWVTVHLEKRPTLTYEAVEIPGVDAGNTVTCGELQSGSYLDKYRTEDIVLTVSPDYGYEIDTVLINGETLEAAAGTVMADKAEAVTGSMERVENSSDVLLTLTPGEQGFTEDVKVTVSFKPITPVTKAEYSLYDLGDGVHGTMEVSVDRFGAEEYRQITEEPAQSGSLTDIYRDSVITFTVTPDKGYEAAKWFVNGEEVTEGISTINSDNDTFTYTVTEKDTEPVRVMAQLAQTGNKLTFGARSVLDDETAGGTVMAINNRTGRPFYSGNTLAADSEVTFTAEAADGYEVVGWEMDGEMVSGETGNTFTREIKADSITDVKAVFDRLPYTVAWSATGGTVTAENATDHNEVSNGASVRGGREITFTAAPDAGMKFAGWKVDGITVPEDGLKKNPLTLTLEANVQMTAVFAQEPNCQVTFGAEDISGSENTGGSLSASLNGEPFRSGDKGAKGDKIVFTAAPDKDYRVKTWMVDGADTQTSEDSYTLTVSKESHKVRVIYELATGTVTFGGNDASMGEVTARTAKDGQEAEAITSGTAVPSYNRVTFQATPAEGYLVEGWYSDASMTEESRIEGTQYEQDTYVIDSLYGDAQVYVKFEAIPSYEITVGTTGTGSGTLEVTLNGKPVTDIKDGTFTAPRHSTVSVTAVPHDEYSFLSAWNGVASDSLTYTIEDVTRAESVIAEFSPAELVEVSFEIPEGLEDQCHPAVAAGYGDDYTSYENIEAVGKSVQVLSGKNVRFTVTPPAGQMIDAWTVTYSDGSAVTGQELGLENALLLEGLNRNAIVSVSFREIEAWDVPEETDYDSDEDGKNDYHIENLVRIPDTLPKEPEYEDTIRDNGSVSFTLVPGEGKWITDIRLAGEGESRKTRSETGNRLSYNKNDDGSYAVTIENVTRDIRLQVDTVNYYTVSIGQTEHGGITARDNDGNVITDGTAVAEGSAVTFTATPDNHYRFAKWGGDAANTKAKAANRGEAVSVTLTDIRKDIAVSAEFAMTEHKNTEVRGAKKATCTEDGYTGDTYCTDCGALVARGQVIEATGHDYTQTASTDPTTQKEGTRTYTCRRCGHSYTESTEMLPKPIVVKPIRAGRNKNRLSWNKVDGADGYIILADTCNTRSKKQEKTVKRVKTVVSGDRTTWTHKKLKSAAWYKYQIKAFKMVNGKRVVISETPVVHAVTAGSTRYANSVKVKVNKTKISVKAGKKKKIKASVVLPKNRICQQHCDEIRYVVVDETIAAVNRKGVIKAKSKGTTTVYAIAQNGVSKKITVTVK</sequence>
<dbReference type="SUPFAM" id="SSF48726">
    <property type="entry name" value="Immunoglobulin"/>
    <property type="match status" value="1"/>
</dbReference>
<comment type="caution">
    <text evidence="5">The sequence shown here is derived from an EMBL/GenBank/DDBJ whole genome shotgun (WGS) entry which is preliminary data.</text>
</comment>